<dbReference type="AlphaFoldDB" id="A0A067QA50"/>
<feature type="compositionally biased region" description="Acidic residues" evidence="1">
    <location>
        <begin position="324"/>
        <end position="349"/>
    </location>
</feature>
<feature type="compositionally biased region" description="Low complexity" evidence="1">
    <location>
        <begin position="363"/>
        <end position="375"/>
    </location>
</feature>
<reference evidence="3" key="1">
    <citation type="journal article" date="2014" name="Proc. Natl. Acad. Sci. U.S.A.">
        <title>Extensive sampling of basidiomycete genomes demonstrates inadequacy of the white-rot/brown-rot paradigm for wood decay fungi.</title>
        <authorList>
            <person name="Riley R."/>
            <person name="Salamov A.A."/>
            <person name="Brown D.W."/>
            <person name="Nagy L.G."/>
            <person name="Floudas D."/>
            <person name="Held B.W."/>
            <person name="Levasseur A."/>
            <person name="Lombard V."/>
            <person name="Morin E."/>
            <person name="Otillar R."/>
            <person name="Lindquist E.A."/>
            <person name="Sun H."/>
            <person name="LaButti K.M."/>
            <person name="Schmutz J."/>
            <person name="Jabbour D."/>
            <person name="Luo H."/>
            <person name="Baker S.E."/>
            <person name="Pisabarro A.G."/>
            <person name="Walton J.D."/>
            <person name="Blanchette R.A."/>
            <person name="Henrissat B."/>
            <person name="Martin F."/>
            <person name="Cullen D."/>
            <person name="Hibbett D.S."/>
            <person name="Grigoriev I.V."/>
        </authorList>
    </citation>
    <scope>NUCLEOTIDE SEQUENCE [LARGE SCALE GENOMIC DNA]</scope>
    <source>
        <strain evidence="3">MUCL 33604</strain>
    </source>
</reference>
<proteinExistence type="predicted"/>
<accession>A0A067QA50</accession>
<gene>
    <name evidence="2" type="ORF">JAAARDRAFT_29038</name>
</gene>
<sequence length="454" mass="49365">MGGNLASGRPLASQDTYSSICGATTEHVGDIAVGHKHWPHYAVPRSSEPHTKGDTHSLATRPGGRLCGPGTPYSPLSSYSDDINSPLSLCSPDMAPGTSSYPHPFQSVPFPIATRHRADANTPSSLCSPTVLTPFSAVDGQGSFPHIVNDTQWESRLDSMLEMFYPFPHMSNQEGKEVKGGVEYGTSSTTTTSNYAPQLAEGSYPFYSPDGSFQREVPMPHPFPHSLPLSTYAIPQQYSTAFSVPSTLPIAPAGSSLRREAPKKLPLYQPRPVRPIGLLRQPDFDLADFVEEKKRSAVAVCPPAATSSTSVIDPGGEPLHHAEADDEDSESEFSDEDDGDDEWSDEEDVTYYPPANTDTQPLSSSSTSSSSTKTSLPERSLLCQPVSDSLRFPGLLPPESEPEPLDAAQQEVVFSDPLLPPRINPKKRGYADEETDCPSFWTFMPDPRVKRRRL</sequence>
<feature type="region of interest" description="Disordered" evidence="1">
    <location>
        <begin position="41"/>
        <end position="67"/>
    </location>
</feature>
<keyword evidence="3" id="KW-1185">Reference proteome</keyword>
<evidence type="ECO:0000313" key="2">
    <source>
        <dbReference type="EMBL" id="KDQ63045.1"/>
    </source>
</evidence>
<evidence type="ECO:0000313" key="3">
    <source>
        <dbReference type="Proteomes" id="UP000027265"/>
    </source>
</evidence>
<dbReference type="EMBL" id="KL197710">
    <property type="protein sequence ID" value="KDQ63045.1"/>
    <property type="molecule type" value="Genomic_DNA"/>
</dbReference>
<name>A0A067QA50_9AGAM</name>
<feature type="region of interest" description="Disordered" evidence="1">
    <location>
        <begin position="297"/>
        <end position="434"/>
    </location>
</feature>
<organism evidence="2 3">
    <name type="scientific">Jaapia argillacea MUCL 33604</name>
    <dbReference type="NCBI Taxonomy" id="933084"/>
    <lineage>
        <taxon>Eukaryota</taxon>
        <taxon>Fungi</taxon>
        <taxon>Dikarya</taxon>
        <taxon>Basidiomycota</taxon>
        <taxon>Agaricomycotina</taxon>
        <taxon>Agaricomycetes</taxon>
        <taxon>Agaricomycetidae</taxon>
        <taxon>Jaapiales</taxon>
        <taxon>Jaapiaceae</taxon>
        <taxon>Jaapia</taxon>
    </lineage>
</organism>
<protein>
    <submittedName>
        <fullName evidence="2">Uncharacterized protein</fullName>
    </submittedName>
</protein>
<evidence type="ECO:0000256" key="1">
    <source>
        <dbReference type="SAM" id="MobiDB-lite"/>
    </source>
</evidence>
<dbReference type="InParanoid" id="A0A067QA50"/>
<dbReference type="Proteomes" id="UP000027265">
    <property type="component" value="Unassembled WGS sequence"/>
</dbReference>
<dbReference type="HOGENOM" id="CLU_602780_0_0_1"/>